<sequence length="202" mass="23495">MQFSHPEFATIFEVFNRQVSFTEEDWRLFEPCLKVIDVGAKHNLQAIGEPVTHHYFIISGLVRWFYITPDGKELNKGFYGENYIAGNLSAIILNEASRFAIETLEPCKLVSISTNMFKPFGQCSSWDRLFNYSCQMLLIRNERREAELLTLSAKDRYLKFIKNFPGYIDRIPQYHVAAYLGINPVSLSKFKEQWLSSSNQEN</sequence>
<dbReference type="Gene3D" id="2.60.120.10">
    <property type="entry name" value="Jelly Rolls"/>
    <property type="match status" value="1"/>
</dbReference>
<dbReference type="Pfam" id="PF00027">
    <property type="entry name" value="cNMP_binding"/>
    <property type="match status" value="1"/>
</dbReference>
<proteinExistence type="predicted"/>
<dbReference type="EMBL" id="CP134145">
    <property type="protein sequence ID" value="WNC74179.1"/>
    <property type="molecule type" value="Genomic_DNA"/>
</dbReference>
<feature type="domain" description="Cyclic nucleotide-binding" evidence="1">
    <location>
        <begin position="46"/>
        <end position="118"/>
    </location>
</feature>
<organism evidence="2 3">
    <name type="scientific">Thalassotalea psychrophila</name>
    <dbReference type="NCBI Taxonomy" id="3065647"/>
    <lineage>
        <taxon>Bacteria</taxon>
        <taxon>Pseudomonadati</taxon>
        <taxon>Pseudomonadota</taxon>
        <taxon>Gammaproteobacteria</taxon>
        <taxon>Alteromonadales</taxon>
        <taxon>Colwelliaceae</taxon>
        <taxon>Thalassotalea</taxon>
    </lineage>
</organism>
<evidence type="ECO:0000313" key="2">
    <source>
        <dbReference type="EMBL" id="WNC74179.1"/>
    </source>
</evidence>
<dbReference type="SUPFAM" id="SSF51206">
    <property type="entry name" value="cAMP-binding domain-like"/>
    <property type="match status" value="1"/>
</dbReference>
<gene>
    <name evidence="2" type="ORF">RGQ13_09355</name>
</gene>
<dbReference type="RefSeq" id="WP_348393286.1">
    <property type="nucleotide sequence ID" value="NZ_CP134145.1"/>
</dbReference>
<dbReference type="Proteomes" id="UP001258994">
    <property type="component" value="Chromosome"/>
</dbReference>
<name>A0ABY9U5J1_9GAMM</name>
<dbReference type="InterPro" id="IPR018490">
    <property type="entry name" value="cNMP-bd_dom_sf"/>
</dbReference>
<keyword evidence="3" id="KW-1185">Reference proteome</keyword>
<dbReference type="InterPro" id="IPR014710">
    <property type="entry name" value="RmlC-like_jellyroll"/>
</dbReference>
<protein>
    <submittedName>
        <fullName evidence="2">Crp/Fnr family transcriptional regulator</fullName>
    </submittedName>
</protein>
<reference evidence="3" key="1">
    <citation type="submission" date="2023-09" db="EMBL/GenBank/DDBJ databases">
        <authorList>
            <person name="Li S."/>
            <person name="Li X."/>
            <person name="Zhang C."/>
            <person name="Zhao Z."/>
        </authorList>
    </citation>
    <scope>NUCLEOTIDE SEQUENCE [LARGE SCALE GENOMIC DNA]</scope>
    <source>
        <strain evidence="3">SQ149</strain>
    </source>
</reference>
<dbReference type="InterPro" id="IPR000595">
    <property type="entry name" value="cNMP-bd_dom"/>
</dbReference>
<evidence type="ECO:0000259" key="1">
    <source>
        <dbReference type="Pfam" id="PF00027"/>
    </source>
</evidence>
<evidence type="ECO:0000313" key="3">
    <source>
        <dbReference type="Proteomes" id="UP001258994"/>
    </source>
</evidence>
<dbReference type="CDD" id="cd00038">
    <property type="entry name" value="CAP_ED"/>
    <property type="match status" value="1"/>
</dbReference>
<accession>A0ABY9U5J1</accession>